<comment type="caution">
    <text evidence="7">The sequence shown here is derived from an EMBL/GenBank/DDBJ whole genome shotgun (WGS) entry which is preliminary data.</text>
</comment>
<protein>
    <submittedName>
        <fullName evidence="7">SCO family protein</fullName>
    </submittedName>
</protein>
<dbReference type="Pfam" id="PF02630">
    <property type="entry name" value="SCO1-SenC"/>
    <property type="match status" value="1"/>
</dbReference>
<evidence type="ECO:0000256" key="3">
    <source>
        <dbReference type="PIRSR" id="PIRSR603782-1"/>
    </source>
</evidence>
<keyword evidence="2 3" id="KW-0186">Copper</keyword>
<dbReference type="PANTHER" id="PTHR12151:SF25">
    <property type="entry name" value="LINALOOL DEHYDRATASE_ISOMERASE DOMAIN-CONTAINING PROTEIN"/>
    <property type="match status" value="1"/>
</dbReference>
<evidence type="ECO:0000259" key="6">
    <source>
        <dbReference type="PROSITE" id="PS51352"/>
    </source>
</evidence>
<dbReference type="InterPro" id="IPR013766">
    <property type="entry name" value="Thioredoxin_domain"/>
</dbReference>
<evidence type="ECO:0000256" key="5">
    <source>
        <dbReference type="SAM" id="Phobius"/>
    </source>
</evidence>
<keyword evidence="4" id="KW-1015">Disulfide bond</keyword>
<dbReference type="InterPro" id="IPR003782">
    <property type="entry name" value="SCO1/SenC"/>
</dbReference>
<sequence length="205" mass="22982">MSKTLRRYFFPLALSIILVVLVAYIAYGRFHPDNGLRVVGAAPGFELQDLNGQPFRSDNLNGTVRLMEFMFTSCPDICPATSYNMVLIQNELKSQGLFGDKMKMIAVTFDPKRDTPDILRAYAARMNMDMSGWVLLRGDEAETAEIASRYGVTVQNLGDGQFVHTTTSLILIDGKQKIRRVYKMGVDMNNEQIVGDIKALLKETT</sequence>
<proteinExistence type="inferred from homology"/>
<organism evidence="7 8">
    <name type="scientific">Cohnella rhizosphaerae</name>
    <dbReference type="NCBI Taxonomy" id="1457232"/>
    <lineage>
        <taxon>Bacteria</taxon>
        <taxon>Bacillati</taxon>
        <taxon>Bacillota</taxon>
        <taxon>Bacilli</taxon>
        <taxon>Bacillales</taxon>
        <taxon>Paenibacillaceae</taxon>
        <taxon>Cohnella</taxon>
    </lineage>
</organism>
<gene>
    <name evidence="7" type="ORF">OMP40_33085</name>
</gene>
<dbReference type="RefSeq" id="WP_277537629.1">
    <property type="nucleotide sequence ID" value="NZ_JAPDIA010000008.1"/>
</dbReference>
<keyword evidence="5" id="KW-1133">Transmembrane helix</keyword>
<name>A0A9X4KYD6_9BACL</name>
<evidence type="ECO:0000313" key="8">
    <source>
        <dbReference type="Proteomes" id="UP001153404"/>
    </source>
</evidence>
<dbReference type="AlphaFoldDB" id="A0A9X4KYD6"/>
<dbReference type="InterPro" id="IPR036249">
    <property type="entry name" value="Thioredoxin-like_sf"/>
</dbReference>
<dbReference type="PANTHER" id="PTHR12151">
    <property type="entry name" value="ELECTRON TRANSPORT PROTIN SCO1/SENC FAMILY MEMBER"/>
    <property type="match status" value="1"/>
</dbReference>
<evidence type="ECO:0000313" key="7">
    <source>
        <dbReference type="EMBL" id="MDG0813591.1"/>
    </source>
</evidence>
<feature type="disulfide bond" description="Redox-active" evidence="4">
    <location>
        <begin position="74"/>
        <end position="78"/>
    </location>
</feature>
<accession>A0A9X4KYD6</accession>
<dbReference type="GO" id="GO:0046872">
    <property type="term" value="F:metal ion binding"/>
    <property type="evidence" value="ECO:0007669"/>
    <property type="project" value="UniProtKB-KW"/>
</dbReference>
<comment type="similarity">
    <text evidence="1">Belongs to the SCO1/2 family.</text>
</comment>
<feature type="binding site" evidence="3">
    <location>
        <position position="74"/>
    </location>
    <ligand>
        <name>Cu cation</name>
        <dbReference type="ChEBI" id="CHEBI:23378"/>
    </ligand>
</feature>
<keyword evidence="5" id="KW-0472">Membrane</keyword>
<dbReference type="EMBL" id="JAPDIA010000008">
    <property type="protein sequence ID" value="MDG0813591.1"/>
    <property type="molecule type" value="Genomic_DNA"/>
</dbReference>
<dbReference type="PROSITE" id="PS51352">
    <property type="entry name" value="THIOREDOXIN_2"/>
    <property type="match status" value="1"/>
</dbReference>
<dbReference type="Gene3D" id="3.40.30.10">
    <property type="entry name" value="Glutaredoxin"/>
    <property type="match status" value="1"/>
</dbReference>
<dbReference type="CDD" id="cd02968">
    <property type="entry name" value="SCO"/>
    <property type="match status" value="1"/>
</dbReference>
<feature type="binding site" evidence="3">
    <location>
        <position position="78"/>
    </location>
    <ligand>
        <name>Cu cation</name>
        <dbReference type="ChEBI" id="CHEBI:23378"/>
    </ligand>
</feature>
<dbReference type="Proteomes" id="UP001153404">
    <property type="component" value="Unassembled WGS sequence"/>
</dbReference>
<dbReference type="SUPFAM" id="SSF52833">
    <property type="entry name" value="Thioredoxin-like"/>
    <property type="match status" value="1"/>
</dbReference>
<feature type="domain" description="Thioredoxin" evidence="6">
    <location>
        <begin position="36"/>
        <end position="202"/>
    </location>
</feature>
<keyword evidence="8" id="KW-1185">Reference proteome</keyword>
<reference evidence="7" key="1">
    <citation type="submission" date="2022-10" db="EMBL/GenBank/DDBJ databases">
        <title>Comparative genomic analysis of Cohnella hashimotonis sp. nov., isolated from the International Space Station.</title>
        <authorList>
            <person name="Simpson A."/>
            <person name="Venkateswaran K."/>
        </authorList>
    </citation>
    <scope>NUCLEOTIDE SEQUENCE</scope>
    <source>
        <strain evidence="7">DSM 28161</strain>
    </source>
</reference>
<evidence type="ECO:0000256" key="1">
    <source>
        <dbReference type="ARBA" id="ARBA00010996"/>
    </source>
</evidence>
<keyword evidence="5" id="KW-0812">Transmembrane</keyword>
<evidence type="ECO:0000256" key="4">
    <source>
        <dbReference type="PIRSR" id="PIRSR603782-2"/>
    </source>
</evidence>
<keyword evidence="3" id="KW-0479">Metal-binding</keyword>
<evidence type="ECO:0000256" key="2">
    <source>
        <dbReference type="ARBA" id="ARBA00023008"/>
    </source>
</evidence>
<feature type="transmembrane region" description="Helical" evidence="5">
    <location>
        <begin position="7"/>
        <end position="27"/>
    </location>
</feature>